<evidence type="ECO:0000313" key="10">
    <source>
        <dbReference type="Proteomes" id="UP001229421"/>
    </source>
</evidence>
<dbReference type="InterPro" id="IPR045888">
    <property type="entry name" value="Erv"/>
</dbReference>
<comment type="subcellular location">
    <subcellularLocation>
        <location evidence="1">Membrane</location>
        <topology evidence="1">Single-pass membrane protein</topology>
    </subcellularLocation>
</comment>
<evidence type="ECO:0000256" key="4">
    <source>
        <dbReference type="ARBA" id="ARBA00022729"/>
    </source>
</evidence>
<dbReference type="PANTHER" id="PTHR10984:SF70">
    <property type="entry name" value="ENDOPLASMIC RETICULUM VESICLE TRANSPORTER, THIOREDOXIN DOMAIN, THIOREDOXIN-LIKE SUPERFAMILY"/>
    <property type="match status" value="1"/>
</dbReference>
<keyword evidence="10" id="KW-1185">Reference proteome</keyword>
<keyword evidence="3 7" id="KW-0812">Transmembrane</keyword>
<keyword evidence="4" id="KW-0732">Signal</keyword>
<reference evidence="9" key="1">
    <citation type="journal article" date="2023" name="bioRxiv">
        <title>Improved chromosome-level genome assembly for marigold (Tagetes erecta).</title>
        <authorList>
            <person name="Jiang F."/>
            <person name="Yuan L."/>
            <person name="Wang S."/>
            <person name="Wang H."/>
            <person name="Xu D."/>
            <person name="Wang A."/>
            <person name="Fan W."/>
        </authorList>
    </citation>
    <scope>NUCLEOTIDE SEQUENCE</scope>
    <source>
        <strain evidence="9">WSJ</strain>
        <tissue evidence="9">Leaf</tissue>
    </source>
</reference>
<evidence type="ECO:0000256" key="1">
    <source>
        <dbReference type="ARBA" id="ARBA00004167"/>
    </source>
</evidence>
<dbReference type="InterPro" id="IPR012936">
    <property type="entry name" value="Erv_C"/>
</dbReference>
<evidence type="ECO:0000256" key="7">
    <source>
        <dbReference type="SAM" id="Phobius"/>
    </source>
</evidence>
<evidence type="ECO:0000256" key="6">
    <source>
        <dbReference type="ARBA" id="ARBA00023136"/>
    </source>
</evidence>
<evidence type="ECO:0000256" key="3">
    <source>
        <dbReference type="ARBA" id="ARBA00022692"/>
    </source>
</evidence>
<dbReference type="Pfam" id="PF07970">
    <property type="entry name" value="COPIIcoated_ERV"/>
    <property type="match status" value="1"/>
</dbReference>
<dbReference type="GO" id="GO:0005783">
    <property type="term" value="C:endoplasmic reticulum"/>
    <property type="evidence" value="ECO:0007669"/>
    <property type="project" value="TreeGrafter"/>
</dbReference>
<dbReference type="Gene3D" id="3.40.30.10">
    <property type="entry name" value="Glutaredoxin"/>
    <property type="match status" value="1"/>
</dbReference>
<dbReference type="InterPro" id="IPR039542">
    <property type="entry name" value="Erv_N"/>
</dbReference>
<gene>
    <name evidence="9" type="ORF">QVD17_14107</name>
</gene>
<feature type="transmembrane region" description="Helical" evidence="7">
    <location>
        <begin position="479"/>
        <end position="501"/>
    </location>
</feature>
<dbReference type="AlphaFoldDB" id="A0AAD8KXH9"/>
<comment type="similarity">
    <text evidence="2">Belongs to the protein disulfide isomerase family.</text>
</comment>
<proteinExistence type="inferred from homology"/>
<evidence type="ECO:0000313" key="9">
    <source>
        <dbReference type="EMBL" id="KAK1430957.1"/>
    </source>
</evidence>
<dbReference type="PROSITE" id="PS51352">
    <property type="entry name" value="THIOREDOXIN_2"/>
    <property type="match status" value="1"/>
</dbReference>
<dbReference type="GO" id="GO:0016020">
    <property type="term" value="C:membrane"/>
    <property type="evidence" value="ECO:0007669"/>
    <property type="project" value="UniProtKB-SubCell"/>
</dbReference>
<dbReference type="CDD" id="cd02961">
    <property type="entry name" value="PDI_a_family"/>
    <property type="match status" value="1"/>
</dbReference>
<dbReference type="PANTHER" id="PTHR10984">
    <property type="entry name" value="ENDOPLASMIC RETICULUM-GOLGI INTERMEDIATE COMPARTMENT PROTEIN"/>
    <property type="match status" value="1"/>
</dbReference>
<dbReference type="EMBL" id="JAUHHV010000003">
    <property type="protein sequence ID" value="KAK1430957.1"/>
    <property type="molecule type" value="Genomic_DNA"/>
</dbReference>
<name>A0AAD8KXH9_TARER</name>
<feature type="transmembrane region" description="Helical" evidence="7">
    <location>
        <begin position="63"/>
        <end position="84"/>
    </location>
</feature>
<dbReference type="InterPro" id="IPR036249">
    <property type="entry name" value="Thioredoxin-like_sf"/>
</dbReference>
<evidence type="ECO:0000259" key="8">
    <source>
        <dbReference type="PROSITE" id="PS51352"/>
    </source>
</evidence>
<dbReference type="Pfam" id="PF00085">
    <property type="entry name" value="Thioredoxin"/>
    <property type="match status" value="1"/>
</dbReference>
<dbReference type="Pfam" id="PF13850">
    <property type="entry name" value="ERGIC_N"/>
    <property type="match status" value="1"/>
</dbReference>
<accession>A0AAD8KXH9</accession>
<organism evidence="9 10">
    <name type="scientific">Tagetes erecta</name>
    <name type="common">African marigold</name>
    <dbReference type="NCBI Taxonomy" id="13708"/>
    <lineage>
        <taxon>Eukaryota</taxon>
        <taxon>Viridiplantae</taxon>
        <taxon>Streptophyta</taxon>
        <taxon>Embryophyta</taxon>
        <taxon>Tracheophyta</taxon>
        <taxon>Spermatophyta</taxon>
        <taxon>Magnoliopsida</taxon>
        <taxon>eudicotyledons</taxon>
        <taxon>Gunneridae</taxon>
        <taxon>Pentapetalae</taxon>
        <taxon>asterids</taxon>
        <taxon>campanulids</taxon>
        <taxon>Asterales</taxon>
        <taxon>Asteraceae</taxon>
        <taxon>Asteroideae</taxon>
        <taxon>Heliantheae alliance</taxon>
        <taxon>Tageteae</taxon>
        <taxon>Tagetes</taxon>
    </lineage>
</organism>
<comment type="caution">
    <text evidence="9">The sequence shown here is derived from an EMBL/GenBank/DDBJ whole genome shotgun (WGS) entry which is preliminary data.</text>
</comment>
<sequence length="517" mass="57849">MKLFLINACDNVTYTKPDRVISRRIARPDVLLPGQINLAIMVSAAKIKSIDFFRKTPRDLTEASLSGAGISILAAISMIFLFGMELHSYLTTSTTTAIIIDKSSIEDTVRVDFNISFPFLSCEFASVDVSDVLGTNRLNITKTIRKYPINRHFHSNGREFHTVPVTNTVKHDEKVDETYGEGSVTLNSRNFDKITHEHPLVVVNFFAPWCHWSNLLNPAWEKTAKVMRQRYSPEYDGRIIVGSVDCTKETDLCKKHHIQGYPSIRIYRKGSDTHGNNGNHIHETYYGDRDTDSLVLKLDSLVSSVGLNSVKHSTSRTVDHTRVRPAPPQEGCRIEGFVWVKKVPGNLIISAASGSHSFDASQMNMSHVVSTLSFGSTITAMMMSDMKRLGPYLGEGHNRLNGQTYMSSSEDRANVTIEHYLQVVKTEVLGLSQKLIENYEYTAHTSLIHAHSIPAAKFHLEFSPMQVLITENAKPFSHFITNLCAIIGGVFTVAGILDSVLYNTYKLTKKVELGKNY</sequence>
<keyword evidence="5 7" id="KW-1133">Transmembrane helix</keyword>
<evidence type="ECO:0000256" key="5">
    <source>
        <dbReference type="ARBA" id="ARBA00022989"/>
    </source>
</evidence>
<dbReference type="InterPro" id="IPR013766">
    <property type="entry name" value="Thioredoxin_domain"/>
</dbReference>
<feature type="domain" description="Thioredoxin" evidence="8">
    <location>
        <begin position="164"/>
        <end position="303"/>
    </location>
</feature>
<dbReference type="FunFam" id="3.40.30.10:FF:000174">
    <property type="entry name" value="Protein disulfide-isomerase 5-4"/>
    <property type="match status" value="1"/>
</dbReference>
<dbReference type="GO" id="GO:0030134">
    <property type="term" value="C:COPII-coated ER to Golgi transport vesicle"/>
    <property type="evidence" value="ECO:0007669"/>
    <property type="project" value="TreeGrafter"/>
</dbReference>
<dbReference type="SUPFAM" id="SSF52833">
    <property type="entry name" value="Thioredoxin-like"/>
    <property type="match status" value="1"/>
</dbReference>
<evidence type="ECO:0000256" key="2">
    <source>
        <dbReference type="ARBA" id="ARBA00006347"/>
    </source>
</evidence>
<protein>
    <recommendedName>
        <fullName evidence="8">Thioredoxin domain-containing protein</fullName>
    </recommendedName>
</protein>
<dbReference type="Proteomes" id="UP001229421">
    <property type="component" value="Unassembled WGS sequence"/>
</dbReference>
<keyword evidence="6 7" id="KW-0472">Membrane</keyword>